<evidence type="ECO:0000313" key="1">
    <source>
        <dbReference type="EMBL" id="AOZ63729.1"/>
    </source>
</evidence>
<accession>A0A1I9SAC3</accession>
<gene>
    <name evidence="1" type="ORF">SEA_WEASELS2_149</name>
</gene>
<evidence type="ECO:0000313" key="2">
    <source>
        <dbReference type="Proteomes" id="UP000224902"/>
    </source>
</evidence>
<reference evidence="2" key="1">
    <citation type="submission" date="2016-08" db="EMBL/GenBank/DDBJ databases">
        <authorList>
            <person name="Seilhamer J.J."/>
        </authorList>
    </citation>
    <scope>NUCLEOTIDE SEQUENCE [LARGE SCALE GENOMIC DNA]</scope>
</reference>
<protein>
    <submittedName>
        <fullName evidence="1">Uncharacterized protein</fullName>
    </submittedName>
</protein>
<sequence>MIDKYYVIVTNKYTAHHLDIFEEFWGGSFWFKANAQRAAFFVSNSPEVIREQWTVMVELRPKNTPRKTFPHR</sequence>
<proteinExistence type="predicted"/>
<dbReference type="EMBL" id="KX774321">
    <property type="protein sequence ID" value="AOZ63729.1"/>
    <property type="molecule type" value="Genomic_DNA"/>
</dbReference>
<dbReference type="Proteomes" id="UP000224902">
    <property type="component" value="Segment"/>
</dbReference>
<keyword evidence="2" id="KW-1185">Reference proteome</keyword>
<name>A0A1I9SAC3_9CAUD</name>
<organism evidence="1 2">
    <name type="scientific">Rhodococcus phage Weasels2</name>
    <dbReference type="NCBI Taxonomy" id="1897437"/>
    <lineage>
        <taxon>Viruses</taxon>
        <taxon>Duplodnaviria</taxon>
        <taxon>Heunggongvirae</taxon>
        <taxon>Uroviricota</taxon>
        <taxon>Caudoviricetes</taxon>
        <taxon>Weaselvirus</taxon>
        <taxon>Weaselvirus weasel</taxon>
    </lineage>
</organism>